<sequence length="102" mass="11028">MLDAALQKAYLAARMKRLLALLALVFGMTSLVAPAHARMVVSAECSEAAGLQNAPTARPDHRGDAVSAECRKKRNRPLGKPFTGTFRTVVLPTVMLVDRPLE</sequence>
<dbReference type="KEGG" id="cman:A9D14_04735"/>
<evidence type="ECO:0000256" key="1">
    <source>
        <dbReference type="SAM" id="MobiDB-lite"/>
    </source>
</evidence>
<protein>
    <submittedName>
        <fullName evidence="2">Uncharacterized protein</fullName>
    </submittedName>
</protein>
<accession>A0A1Z1FA37</accession>
<organism evidence="2 3">
    <name type="scientific">Croceicoccus marinus</name>
    <dbReference type="NCBI Taxonomy" id="450378"/>
    <lineage>
        <taxon>Bacteria</taxon>
        <taxon>Pseudomonadati</taxon>
        <taxon>Pseudomonadota</taxon>
        <taxon>Alphaproteobacteria</taxon>
        <taxon>Sphingomonadales</taxon>
        <taxon>Erythrobacteraceae</taxon>
        <taxon>Croceicoccus</taxon>
    </lineage>
</organism>
<dbReference type="AlphaFoldDB" id="A0A1Z1FA37"/>
<keyword evidence="3" id="KW-1185">Reference proteome</keyword>
<reference evidence="2 3" key="1">
    <citation type="submission" date="2017-01" db="EMBL/GenBank/DDBJ databases">
        <title>Complete genome sequence of esterase-producing bacterium Croceicoccus marinus E4A9.</title>
        <authorList>
            <person name="Wu Y.-H."/>
            <person name="Cheng H."/>
            <person name="Xu L."/>
            <person name="Huo Y.-Y."/>
            <person name="Wang C.-S."/>
            <person name="Xu X.-W."/>
        </authorList>
    </citation>
    <scope>NUCLEOTIDE SEQUENCE [LARGE SCALE GENOMIC DNA]</scope>
    <source>
        <strain evidence="2 3">E4A9</strain>
    </source>
</reference>
<dbReference type="Proteomes" id="UP000195807">
    <property type="component" value="Chromosome"/>
</dbReference>
<feature type="region of interest" description="Disordered" evidence="1">
    <location>
        <begin position="51"/>
        <end position="79"/>
    </location>
</feature>
<dbReference type="STRING" id="450378.GCA_001661675_00948"/>
<evidence type="ECO:0000313" key="2">
    <source>
        <dbReference type="EMBL" id="ARU15612.1"/>
    </source>
</evidence>
<dbReference type="EMBL" id="CP019602">
    <property type="protein sequence ID" value="ARU15612.1"/>
    <property type="molecule type" value="Genomic_DNA"/>
</dbReference>
<evidence type="ECO:0000313" key="3">
    <source>
        <dbReference type="Proteomes" id="UP000195807"/>
    </source>
</evidence>
<gene>
    <name evidence="2" type="ORF">A9D14_04735</name>
</gene>
<proteinExistence type="predicted"/>
<name>A0A1Z1FA37_9SPHN</name>